<dbReference type="RefSeq" id="XP_007804736.1">
    <property type="nucleotide sequence ID" value="XM_007806545.1"/>
</dbReference>
<evidence type="ECO:0000313" key="3">
    <source>
        <dbReference type="EMBL" id="ERF69706.1"/>
    </source>
</evidence>
<dbReference type="Pfam" id="PF03881">
    <property type="entry name" value="Fructosamin_kin"/>
    <property type="match status" value="1"/>
</dbReference>
<name>U1GDD4_ENDPU</name>
<dbReference type="OrthoDB" id="5772781at2759"/>
<dbReference type="HOGENOM" id="CLU_036517_1_1_1"/>
<dbReference type="PANTHER" id="PTHR12149:SF8">
    <property type="entry name" value="PROTEIN-RIBULOSAMINE 3-KINASE"/>
    <property type="match status" value="1"/>
</dbReference>
<accession>U1GDD4</accession>
<proteinExistence type="predicted"/>
<protein>
    <recommendedName>
        <fullName evidence="1">protein-ribulosamine 3-kinase</fullName>
        <ecNumber evidence="1">2.7.1.172</ecNumber>
    </recommendedName>
</protein>
<dbReference type="AlphaFoldDB" id="U1GDD4"/>
<dbReference type="InterPro" id="IPR016477">
    <property type="entry name" value="Fructo-/Ketosamine-3-kinase"/>
</dbReference>
<organism evidence="3 4">
    <name type="scientific">Endocarpon pusillum (strain Z07020 / HMAS-L-300199)</name>
    <name type="common">Lichen-forming fungus</name>
    <dbReference type="NCBI Taxonomy" id="1263415"/>
    <lineage>
        <taxon>Eukaryota</taxon>
        <taxon>Fungi</taxon>
        <taxon>Dikarya</taxon>
        <taxon>Ascomycota</taxon>
        <taxon>Pezizomycotina</taxon>
        <taxon>Eurotiomycetes</taxon>
        <taxon>Chaetothyriomycetidae</taxon>
        <taxon>Verrucariales</taxon>
        <taxon>Verrucariaceae</taxon>
        <taxon>Endocarpon</taxon>
    </lineage>
</organism>
<evidence type="ECO:0000256" key="2">
    <source>
        <dbReference type="ARBA" id="ARBA00048655"/>
    </source>
</evidence>
<dbReference type="InterPro" id="IPR011009">
    <property type="entry name" value="Kinase-like_dom_sf"/>
</dbReference>
<dbReference type="GeneID" id="19238737"/>
<reference evidence="4" key="1">
    <citation type="journal article" date="2014" name="BMC Genomics">
        <title>Genome characteristics reveal the impact of lichenization on lichen-forming fungus Endocarpon pusillum Hedwig (Verrucariales, Ascomycota).</title>
        <authorList>
            <person name="Wang Y.-Y."/>
            <person name="Liu B."/>
            <person name="Zhang X.-Y."/>
            <person name="Zhou Q.-M."/>
            <person name="Zhang T."/>
            <person name="Li H."/>
            <person name="Yu Y.-F."/>
            <person name="Zhang X.-L."/>
            <person name="Hao X.-Y."/>
            <person name="Wang M."/>
            <person name="Wang L."/>
            <person name="Wei J.-C."/>
        </authorList>
    </citation>
    <scope>NUCLEOTIDE SEQUENCE [LARGE SCALE GENOMIC DNA]</scope>
    <source>
        <strain evidence="4">Z07020 / HMAS-L-300199</strain>
    </source>
</reference>
<comment type="catalytic activity">
    <reaction evidence="2">
        <text>N(6)-D-ribulosyl-L-lysyl-[protein] + ATP = N(6)-(3-O-phospho-D-ribulosyl)-L-lysyl-[protein] + ADP + H(+)</text>
        <dbReference type="Rhea" id="RHEA:48432"/>
        <dbReference type="Rhea" id="RHEA-COMP:12103"/>
        <dbReference type="Rhea" id="RHEA-COMP:12104"/>
        <dbReference type="ChEBI" id="CHEBI:15378"/>
        <dbReference type="ChEBI" id="CHEBI:30616"/>
        <dbReference type="ChEBI" id="CHEBI:90418"/>
        <dbReference type="ChEBI" id="CHEBI:90420"/>
        <dbReference type="ChEBI" id="CHEBI:456216"/>
        <dbReference type="EC" id="2.7.1.172"/>
    </reaction>
    <physiologicalReaction direction="left-to-right" evidence="2">
        <dbReference type="Rhea" id="RHEA:48433"/>
    </physiologicalReaction>
</comment>
<keyword evidence="4" id="KW-1185">Reference proteome</keyword>
<dbReference type="eggNOG" id="KOG3021">
    <property type="taxonomic scope" value="Eukaryota"/>
</dbReference>
<dbReference type="PANTHER" id="PTHR12149">
    <property type="entry name" value="FRUCTOSAMINE 3 KINASE-RELATED PROTEIN"/>
    <property type="match status" value="1"/>
</dbReference>
<dbReference type="Gene3D" id="3.90.1200.10">
    <property type="match status" value="1"/>
</dbReference>
<dbReference type="OMA" id="CETFRID"/>
<dbReference type="Proteomes" id="UP000019373">
    <property type="component" value="Unassembled WGS sequence"/>
</dbReference>
<dbReference type="GO" id="GO:0102193">
    <property type="term" value="F:protein-ribulosamine 3-kinase activity"/>
    <property type="evidence" value="ECO:0007669"/>
    <property type="project" value="UniProtKB-EC"/>
</dbReference>
<gene>
    <name evidence="3" type="ORF">EPUS_03698</name>
</gene>
<evidence type="ECO:0000313" key="4">
    <source>
        <dbReference type="Proteomes" id="UP000019373"/>
    </source>
</evidence>
<dbReference type="EMBL" id="KE721401">
    <property type="protein sequence ID" value="ERF69706.1"/>
    <property type="molecule type" value="Genomic_DNA"/>
</dbReference>
<evidence type="ECO:0000256" key="1">
    <source>
        <dbReference type="ARBA" id="ARBA00011961"/>
    </source>
</evidence>
<sequence>MNTLLKVDFADFPQEPCQISLEPCGFSKWCETFRIDVVLVSGTTESFFLKVQNGNAYGRMMQGTFASESVFHQYIPSHVPRPIAWGNYASKPERWFYLSAFHGFEDKTPGVHSVVSIVTQFHDASRGKSPTGKFGFHVPTHLGNVPSNNGWEASWETWFAKAMVRIMEIEEATHGRSKEIDSMKDALFKKVIPRLLRPLETHGRSVTPTLIHSDIHTDNIRYDASTGQTMLFDSCAFWGHTEAELATWRSERYQMGRAYIDEYVKRMGVSEPIEDFDDRNKLYWLRYEFLSSVLHAYNLVGRQRAVKQMRELVLKYPEGYTEDESNDK</sequence>
<dbReference type="SUPFAM" id="SSF56112">
    <property type="entry name" value="Protein kinase-like (PK-like)"/>
    <property type="match status" value="1"/>
</dbReference>
<dbReference type="EC" id="2.7.1.172" evidence="1"/>